<keyword evidence="1" id="KW-0560">Oxidoreductase</keyword>
<evidence type="ECO:0000313" key="6">
    <source>
        <dbReference type="Proteomes" id="UP000005206"/>
    </source>
</evidence>
<dbReference type="Pfam" id="PF00389">
    <property type="entry name" value="2-Hacid_dh"/>
    <property type="match status" value="1"/>
</dbReference>
<reference evidence="5 6" key="1">
    <citation type="journal article" date="2009" name="PLoS Genet.">
        <title>The genome of Nectria haematococca: contribution of supernumerary chromosomes to gene expansion.</title>
        <authorList>
            <person name="Coleman J.J."/>
            <person name="Rounsley S.D."/>
            <person name="Rodriguez-Carres M."/>
            <person name="Kuo A."/>
            <person name="Wasmann C.C."/>
            <person name="Grimwood J."/>
            <person name="Schmutz J."/>
            <person name="Taga M."/>
            <person name="White G.J."/>
            <person name="Zhou S."/>
            <person name="Schwartz D.C."/>
            <person name="Freitag M."/>
            <person name="Ma L.J."/>
            <person name="Danchin E.G."/>
            <person name="Henrissat B."/>
            <person name="Coutinho P.M."/>
            <person name="Nelson D.R."/>
            <person name="Straney D."/>
            <person name="Napoli C.A."/>
            <person name="Barker B.M."/>
            <person name="Gribskov M."/>
            <person name="Rep M."/>
            <person name="Kroken S."/>
            <person name="Molnar I."/>
            <person name="Rensing C."/>
            <person name="Kennell J.C."/>
            <person name="Zamora J."/>
            <person name="Farman M.L."/>
            <person name="Selker E.U."/>
            <person name="Salamov A."/>
            <person name="Shapiro H."/>
            <person name="Pangilinan J."/>
            <person name="Lindquist E."/>
            <person name="Lamers C."/>
            <person name="Grigoriev I.V."/>
            <person name="Geiser D.M."/>
            <person name="Covert S.F."/>
            <person name="Temporini E."/>
            <person name="Vanetten H.D."/>
        </authorList>
    </citation>
    <scope>NUCLEOTIDE SEQUENCE [LARGE SCALE GENOMIC DNA]</scope>
    <source>
        <strain evidence="6">ATCC MYA-4622 / CBS 123669 / FGSC 9596 / NRRL 45880 / 77-13-4</strain>
    </source>
</reference>
<accession>C7Z3Y5</accession>
<dbReference type="PANTHER" id="PTHR10996:SF281">
    <property type="entry name" value="D-ISOMER SPECIFIC 2-HYDROXYACID DEHYDROGENASE NAD-BINDING DOMAIN-CONTAINING PROTEIN-RELATED"/>
    <property type="match status" value="1"/>
</dbReference>
<dbReference type="GO" id="GO:0016618">
    <property type="term" value="F:hydroxypyruvate reductase [NAD(P)H] activity"/>
    <property type="evidence" value="ECO:0007669"/>
    <property type="project" value="TreeGrafter"/>
</dbReference>
<feature type="domain" description="D-isomer specific 2-hydroxyacid dehydrogenase catalytic" evidence="2">
    <location>
        <begin position="755"/>
        <end position="1025"/>
    </location>
</feature>
<dbReference type="VEuPathDB" id="FungiDB:NECHADRAFT_95283"/>
<proteinExistence type="predicted"/>
<dbReference type="STRING" id="660122.C7Z3Y5"/>
<dbReference type="InterPro" id="IPR050223">
    <property type="entry name" value="D-isomer_2-hydroxyacid_DH"/>
</dbReference>
<dbReference type="InterPro" id="IPR036291">
    <property type="entry name" value="NAD(P)-bd_dom_sf"/>
</dbReference>
<organism evidence="5 6">
    <name type="scientific">Fusarium vanettenii (strain ATCC MYA-4622 / CBS 123669 / FGSC 9596 / NRRL 45880 / 77-13-4)</name>
    <name type="common">Fusarium solani subsp. pisi</name>
    <dbReference type="NCBI Taxonomy" id="660122"/>
    <lineage>
        <taxon>Eukaryota</taxon>
        <taxon>Fungi</taxon>
        <taxon>Dikarya</taxon>
        <taxon>Ascomycota</taxon>
        <taxon>Pezizomycotina</taxon>
        <taxon>Sordariomycetes</taxon>
        <taxon>Hypocreomycetidae</taxon>
        <taxon>Hypocreales</taxon>
        <taxon>Nectriaceae</taxon>
        <taxon>Fusarium</taxon>
        <taxon>Fusarium solani species complex</taxon>
        <taxon>Fusarium vanettenii</taxon>
    </lineage>
</organism>
<feature type="domain" description="D-isomer specific 2-hydroxyacid dehydrogenase NAD-binding" evidence="4">
    <location>
        <begin position="833"/>
        <end position="993"/>
    </location>
</feature>
<evidence type="ECO:0000259" key="3">
    <source>
        <dbReference type="Pfam" id="PF01425"/>
    </source>
</evidence>
<dbReference type="GO" id="GO:0051287">
    <property type="term" value="F:NAD binding"/>
    <property type="evidence" value="ECO:0007669"/>
    <property type="project" value="InterPro"/>
</dbReference>
<protein>
    <recommendedName>
        <fullName evidence="7">D-isomer specific 2-hydroxyacid dehydrogenase NAD-binding domain-containing protein</fullName>
    </recommendedName>
</protein>
<evidence type="ECO:0000313" key="5">
    <source>
        <dbReference type="EMBL" id="EEU41223.1"/>
    </source>
</evidence>
<dbReference type="GO" id="GO:0005829">
    <property type="term" value="C:cytosol"/>
    <property type="evidence" value="ECO:0007669"/>
    <property type="project" value="TreeGrafter"/>
</dbReference>
<dbReference type="PROSITE" id="PS00671">
    <property type="entry name" value="D_2_HYDROXYACID_DH_3"/>
    <property type="match status" value="1"/>
</dbReference>
<dbReference type="Gene3D" id="3.90.1300.10">
    <property type="entry name" value="Amidase signature (AS) domain"/>
    <property type="match status" value="2"/>
</dbReference>
<dbReference type="InParanoid" id="C7Z3Y5"/>
<name>C7Z3Y5_FUSV7</name>
<evidence type="ECO:0000256" key="1">
    <source>
        <dbReference type="ARBA" id="ARBA00023002"/>
    </source>
</evidence>
<dbReference type="InterPro" id="IPR023631">
    <property type="entry name" value="Amidase_dom"/>
</dbReference>
<dbReference type="OMA" id="HYYDILP"/>
<dbReference type="HOGENOM" id="CLU_302859_0_0_1"/>
<dbReference type="GO" id="GO:0030267">
    <property type="term" value="F:glyoxylate reductase (NADPH) activity"/>
    <property type="evidence" value="ECO:0007669"/>
    <property type="project" value="TreeGrafter"/>
</dbReference>
<dbReference type="InterPro" id="IPR036928">
    <property type="entry name" value="AS_sf"/>
</dbReference>
<dbReference type="GeneID" id="9675583"/>
<dbReference type="SUPFAM" id="SSF51735">
    <property type="entry name" value="NAD(P)-binding Rossmann-fold domains"/>
    <property type="match status" value="1"/>
</dbReference>
<dbReference type="CDD" id="cd12168">
    <property type="entry name" value="Mand_dh_like"/>
    <property type="match status" value="1"/>
</dbReference>
<dbReference type="RefSeq" id="XP_003046936.1">
    <property type="nucleotide sequence ID" value="XM_003046890.1"/>
</dbReference>
<dbReference type="KEGG" id="nhe:NECHADRAFT_95283"/>
<gene>
    <name evidence="5" type="ORF">NECHADRAFT_95283</name>
</gene>
<dbReference type="PANTHER" id="PTHR10996">
    <property type="entry name" value="2-HYDROXYACID DEHYDROGENASE-RELATED"/>
    <property type="match status" value="1"/>
</dbReference>
<dbReference type="Pfam" id="PF02826">
    <property type="entry name" value="2-Hacid_dh_C"/>
    <property type="match status" value="1"/>
</dbReference>
<sequence>MLPFTICLVAGLQYLIHPQKLGSIQETINSDAIIPITLLTTDEVFGDLEGILRLFESYDDVFNSEFGSILVEKPEGSDNDVVNTTITGRQVYHLDQVTALEDMAELPSGPYFLHGPNLHQAWRLYDDEFGAFTFGVIPDDLYQPDEFQPLTSSSLQGDSQAIPVPSHLYHPRPSPRKPLSGIRISISDTISLKGTHTTFSSRAWKSLYRNPSDTTAEYARKLLDFGAVLVGKTKTSQFGSGAEWIDEQAPWSARGDGYERLKAGSVGAAAASIVCLFIPERAGTDNSRRDDCTRWWDLFDCHVNGHLKLRNTTDGCSFDNARLVGRSLEDLLDLAAKTLDQHTQQPRSLKRILYPVDLASVDETQQEAINSFMAALEELLGVAVQNIDIGAAWAENPPDDASDEGMQAYMRNTQKEPFAESTPQFFWDKCKATTETEHRKDLKRLKIYRQWFHENIMTPNADAILVLPCGKSSRVEHRDEAVAPPTIYEGVGPEILASILGVPHLAVPFTQVPYESRISGRTEYQTVCVSVIGPQGSDTDIIQLVRQALEKAHVQTRVETGRFAFPADTLRNGRYPKPAGAVSGQLQRASTGNFSSPQMKGPLPPPHEIIVRWHTVRKVFGVPGRWMRPVKRSPGPGHAGGRCSPLLCCWHDGGYLRATSPAPPVPVFSHPGSPYQTKLTMSSSTSRPRVLHIGDPIKYNPDTYIRFIGQCELVRPSAEERDRPAFIKALKERRWGDFQAIFRPFWGTGGEMGNWDAELIDLLPESVKVFASAGAGFDWADTKLLGERGIIYCNSGLAAAEAVADFAIAAIISTFRVLPWCISAAMSGDEEAFQINHRDATLQSYNLRDQALGLIGFGNIGQQIAARAFHGFGMDIHYYDVLPKPAHVVAPLRATHHETLASLLARVDCAVLCTPAGDGTLINAKTLPLFKRGSRFVNIARGSLVDEDALTTALQDNQISSAALDVHATEPKMHTGLLELARQGRVMLTCHNAGGTVDTHKGFEELSMRNIMAVLSGGEAITPVNLQFLKK</sequence>
<dbReference type="OrthoDB" id="5423360at2759"/>
<evidence type="ECO:0000259" key="2">
    <source>
        <dbReference type="Pfam" id="PF00389"/>
    </source>
</evidence>
<dbReference type="EMBL" id="GG698909">
    <property type="protein sequence ID" value="EEU41223.1"/>
    <property type="molecule type" value="Genomic_DNA"/>
</dbReference>
<dbReference type="Gene3D" id="3.40.50.720">
    <property type="entry name" value="NAD(P)-binding Rossmann-like Domain"/>
    <property type="match status" value="2"/>
</dbReference>
<dbReference type="eggNOG" id="KOG0067">
    <property type="taxonomic scope" value="Eukaryota"/>
</dbReference>
<feature type="domain" description="Amidase" evidence="3">
    <location>
        <begin position="174"/>
        <end position="242"/>
    </location>
</feature>
<dbReference type="SUPFAM" id="SSF75304">
    <property type="entry name" value="Amidase signature (AS) enzymes"/>
    <property type="match status" value="1"/>
</dbReference>
<dbReference type="Proteomes" id="UP000005206">
    <property type="component" value="Chromosome 8"/>
</dbReference>
<dbReference type="SUPFAM" id="SSF52283">
    <property type="entry name" value="Formate/glycerate dehydrogenase catalytic domain-like"/>
    <property type="match status" value="1"/>
</dbReference>
<dbReference type="InterPro" id="IPR029753">
    <property type="entry name" value="D-isomer_DH_CS"/>
</dbReference>
<dbReference type="AlphaFoldDB" id="C7Z3Y5"/>
<dbReference type="InterPro" id="IPR006139">
    <property type="entry name" value="D-isomer_2_OHA_DH_cat_dom"/>
</dbReference>
<keyword evidence="6" id="KW-1185">Reference proteome</keyword>
<dbReference type="Pfam" id="PF01425">
    <property type="entry name" value="Amidase"/>
    <property type="match status" value="1"/>
</dbReference>
<dbReference type="InterPro" id="IPR006140">
    <property type="entry name" value="D-isomer_DH_NAD-bd"/>
</dbReference>
<evidence type="ECO:0008006" key="7">
    <source>
        <dbReference type="Google" id="ProtNLM"/>
    </source>
</evidence>
<evidence type="ECO:0000259" key="4">
    <source>
        <dbReference type="Pfam" id="PF02826"/>
    </source>
</evidence>